<keyword evidence="3 6" id="KW-0812">Transmembrane</keyword>
<keyword evidence="8" id="KW-1185">Reference proteome</keyword>
<dbReference type="Gene3D" id="1.20.1250.20">
    <property type="entry name" value="MFS general substrate transporter like domains"/>
    <property type="match status" value="1"/>
</dbReference>
<comment type="subcellular location">
    <subcellularLocation>
        <location evidence="1">Cell membrane</location>
        <topology evidence="1">Multi-pass membrane protein</topology>
    </subcellularLocation>
</comment>
<feature type="transmembrane region" description="Helical" evidence="6">
    <location>
        <begin position="72"/>
        <end position="89"/>
    </location>
</feature>
<dbReference type="PANTHER" id="PTHR23513:SF19">
    <property type="entry name" value="MAJOR FACILITATOR SUPERFAMILY (MFS) PROFILE DOMAIN-CONTAINING PROTEIN"/>
    <property type="match status" value="1"/>
</dbReference>
<dbReference type="Proteomes" id="UP000242310">
    <property type="component" value="Unassembled WGS sequence"/>
</dbReference>
<evidence type="ECO:0000256" key="3">
    <source>
        <dbReference type="ARBA" id="ARBA00022692"/>
    </source>
</evidence>
<protein>
    <recommendedName>
        <fullName evidence="9">MFS transporter</fullName>
    </recommendedName>
</protein>
<organism evidence="7 8">
    <name type="scientific">Salsuginibacillus halophilus</name>
    <dbReference type="NCBI Taxonomy" id="517424"/>
    <lineage>
        <taxon>Bacteria</taxon>
        <taxon>Bacillati</taxon>
        <taxon>Bacillota</taxon>
        <taxon>Bacilli</taxon>
        <taxon>Bacillales</taxon>
        <taxon>Bacillaceae</taxon>
        <taxon>Salsuginibacillus</taxon>
    </lineage>
</organism>
<dbReference type="CDD" id="cd06173">
    <property type="entry name" value="MFS_MefA_like"/>
    <property type="match status" value="1"/>
</dbReference>
<keyword evidence="2" id="KW-1003">Cell membrane</keyword>
<evidence type="ECO:0000256" key="5">
    <source>
        <dbReference type="ARBA" id="ARBA00023136"/>
    </source>
</evidence>
<evidence type="ECO:0000256" key="6">
    <source>
        <dbReference type="SAM" id="Phobius"/>
    </source>
</evidence>
<dbReference type="OrthoDB" id="2351575at2"/>
<reference evidence="7 8" key="1">
    <citation type="submission" date="2018-03" db="EMBL/GenBank/DDBJ databases">
        <title>Genomic Encyclopedia of Type Strains, Phase III (KMG-III): the genomes of soil and plant-associated and newly described type strains.</title>
        <authorList>
            <person name="Whitman W."/>
        </authorList>
    </citation>
    <scope>NUCLEOTIDE SEQUENCE [LARGE SCALE GENOMIC DNA]</scope>
    <source>
        <strain evidence="7 8">CGMCC 1.07653</strain>
    </source>
</reference>
<name>A0A2P8HAI5_9BACI</name>
<proteinExistence type="predicted"/>
<feature type="transmembrane region" description="Helical" evidence="6">
    <location>
        <begin position="12"/>
        <end position="35"/>
    </location>
</feature>
<keyword evidence="4 6" id="KW-1133">Transmembrane helix</keyword>
<feature type="transmembrane region" description="Helical" evidence="6">
    <location>
        <begin position="136"/>
        <end position="157"/>
    </location>
</feature>
<gene>
    <name evidence="7" type="ORF">B0H94_11160</name>
</gene>
<evidence type="ECO:0000313" key="8">
    <source>
        <dbReference type="Proteomes" id="UP000242310"/>
    </source>
</evidence>
<dbReference type="InterPro" id="IPR036259">
    <property type="entry name" value="MFS_trans_sf"/>
</dbReference>
<sequence length="379" mass="41476">MVEVYNATSSVFGAATVIGVMSLSTFVSGMVASLIINNYKLTQVIHVAGWFRAVFVLIIGGLLLHITPVTLLFLYITLMMYAFVTAWYQPARFALLPLIVSKEDYVKGNGLLVMIQQTLMTAGWAIGGVLNVLVSFPYLIIFTALAFITSGVLATAIRTNERLEKKSVKKHAWKKVWQIPVVRNITLMETFEGMANAIWTSALLLSFTHVILNQGADVWGFINAAYFTGAILGSVLVTWQAKLLEFRIGIMIGLSGVSMGLLTLLFSMNDIVLLALLLCVLMGPMYQARDICQTSILQDAIPADERPNVMAARSAFLKPWNGLMVMAVGGLADIAGVQTIYIAAGLLYLLSACIAFQSKALRNYEIQTEEQVVEKEAEA</sequence>
<feature type="transmembrane region" description="Helical" evidence="6">
    <location>
        <begin position="110"/>
        <end position="130"/>
    </location>
</feature>
<feature type="transmembrane region" description="Helical" evidence="6">
    <location>
        <begin position="246"/>
        <end position="265"/>
    </location>
</feature>
<feature type="transmembrane region" description="Helical" evidence="6">
    <location>
        <begin position="193"/>
        <end position="212"/>
    </location>
</feature>
<dbReference type="GO" id="GO:0005886">
    <property type="term" value="C:plasma membrane"/>
    <property type="evidence" value="ECO:0007669"/>
    <property type="project" value="UniProtKB-SubCell"/>
</dbReference>
<feature type="transmembrane region" description="Helical" evidence="6">
    <location>
        <begin position="218"/>
        <end position="239"/>
    </location>
</feature>
<evidence type="ECO:0000313" key="7">
    <source>
        <dbReference type="EMBL" id="PSL43236.1"/>
    </source>
</evidence>
<evidence type="ECO:0000256" key="1">
    <source>
        <dbReference type="ARBA" id="ARBA00004651"/>
    </source>
</evidence>
<dbReference type="SUPFAM" id="SSF103473">
    <property type="entry name" value="MFS general substrate transporter"/>
    <property type="match status" value="1"/>
</dbReference>
<dbReference type="EMBL" id="PYAV01000011">
    <property type="protein sequence ID" value="PSL43236.1"/>
    <property type="molecule type" value="Genomic_DNA"/>
</dbReference>
<evidence type="ECO:0000256" key="4">
    <source>
        <dbReference type="ARBA" id="ARBA00022989"/>
    </source>
</evidence>
<evidence type="ECO:0008006" key="9">
    <source>
        <dbReference type="Google" id="ProtNLM"/>
    </source>
</evidence>
<accession>A0A2P8HAI5</accession>
<keyword evidence="5 6" id="KW-0472">Membrane</keyword>
<comment type="caution">
    <text evidence="7">The sequence shown here is derived from an EMBL/GenBank/DDBJ whole genome shotgun (WGS) entry which is preliminary data.</text>
</comment>
<dbReference type="AlphaFoldDB" id="A0A2P8HAI5"/>
<feature type="transmembrane region" description="Helical" evidence="6">
    <location>
        <begin position="338"/>
        <end position="356"/>
    </location>
</feature>
<dbReference type="PANTHER" id="PTHR23513">
    <property type="entry name" value="INTEGRAL MEMBRANE EFFLUX PROTEIN-RELATED"/>
    <property type="match status" value="1"/>
</dbReference>
<evidence type="ECO:0000256" key="2">
    <source>
        <dbReference type="ARBA" id="ARBA00022475"/>
    </source>
</evidence>
<feature type="transmembrane region" description="Helical" evidence="6">
    <location>
        <begin position="47"/>
        <end position="66"/>
    </location>
</feature>